<dbReference type="PANTHER" id="PTHR47129:SF1">
    <property type="entry name" value="NMRA-LIKE DOMAIN-CONTAINING PROTEIN"/>
    <property type="match status" value="1"/>
</dbReference>
<reference evidence="2 3" key="1">
    <citation type="submission" date="2019-10" db="EMBL/GenBank/DDBJ databases">
        <title>Pseudopuniceibacterium sp. HQ09 islated from Antarctica.</title>
        <authorList>
            <person name="Liao L."/>
            <person name="Su S."/>
            <person name="Chen B."/>
            <person name="Yu Y."/>
        </authorList>
    </citation>
    <scope>NUCLEOTIDE SEQUENCE [LARGE SCALE GENOMIC DNA]</scope>
    <source>
        <strain evidence="2 3">HQ09</strain>
    </source>
</reference>
<sequence>MDDKILVTGASGQLGALVVDALIARVPAAQVVALVRREEAAEALRAKGVEVRLASYDDRAALESAFQGVGRLLLISGNDFASRLAQHTTVIEAAQAAGVGFVAYTSVLRADTSALMVADDHVPTEALLVASGLDYALLRNGWYTENYTVSAPMAVQHGALIGAAGEAKIASAARADYAEAAAVVLSAETIESGKVYELAGSESYTLAELAAVISDVSGKPVPYVNMSEAEYKGALIGAGLPEGLATLLASSDAAARDHGDLDGDGAVLETLIGRKTTPLRVSVEAALA</sequence>
<dbReference type="Pfam" id="PF05368">
    <property type="entry name" value="NmrA"/>
    <property type="match status" value="1"/>
</dbReference>
<dbReference type="SUPFAM" id="SSF51735">
    <property type="entry name" value="NAD(P)-binding Rossmann-fold domains"/>
    <property type="match status" value="1"/>
</dbReference>
<dbReference type="Proteomes" id="UP000594118">
    <property type="component" value="Chromosome"/>
</dbReference>
<feature type="domain" description="NmrA-like" evidence="1">
    <location>
        <begin position="1"/>
        <end position="277"/>
    </location>
</feature>
<name>A0A7L9WHL6_9RHOB</name>
<dbReference type="InterPro" id="IPR052718">
    <property type="entry name" value="NmrA-type_oxidoreductase"/>
</dbReference>
<dbReference type="RefSeq" id="WP_193082186.1">
    <property type="nucleotide sequence ID" value="NZ_CP045201.1"/>
</dbReference>
<dbReference type="PANTHER" id="PTHR47129">
    <property type="entry name" value="QUINONE OXIDOREDUCTASE 2"/>
    <property type="match status" value="1"/>
</dbReference>
<dbReference type="CDD" id="cd05269">
    <property type="entry name" value="TMR_SDR_a"/>
    <property type="match status" value="1"/>
</dbReference>
<dbReference type="AlphaFoldDB" id="A0A7L9WHL6"/>
<protein>
    <submittedName>
        <fullName evidence="2">NAD(P)H-binding protein</fullName>
    </submittedName>
</protein>
<dbReference type="EMBL" id="CP045201">
    <property type="protein sequence ID" value="QOL79871.1"/>
    <property type="molecule type" value="Genomic_DNA"/>
</dbReference>
<proteinExistence type="predicted"/>
<evidence type="ECO:0000313" key="2">
    <source>
        <dbReference type="EMBL" id="QOL79871.1"/>
    </source>
</evidence>
<dbReference type="InterPro" id="IPR008030">
    <property type="entry name" value="NmrA-like"/>
</dbReference>
<dbReference type="Gene3D" id="3.40.50.720">
    <property type="entry name" value="NAD(P)-binding Rossmann-like Domain"/>
    <property type="match status" value="1"/>
</dbReference>
<accession>A0A7L9WHL6</accession>
<dbReference type="Gene3D" id="3.90.25.10">
    <property type="entry name" value="UDP-galactose 4-epimerase, domain 1"/>
    <property type="match status" value="1"/>
</dbReference>
<keyword evidence="3" id="KW-1185">Reference proteome</keyword>
<dbReference type="KEGG" id="pshq:F3W81_02955"/>
<evidence type="ECO:0000259" key="1">
    <source>
        <dbReference type="Pfam" id="PF05368"/>
    </source>
</evidence>
<dbReference type="InterPro" id="IPR036291">
    <property type="entry name" value="NAD(P)-bd_dom_sf"/>
</dbReference>
<organism evidence="2 3">
    <name type="scientific">Pseudooceanicola spongiae</name>
    <dbReference type="NCBI Taxonomy" id="2613965"/>
    <lineage>
        <taxon>Bacteria</taxon>
        <taxon>Pseudomonadati</taxon>
        <taxon>Pseudomonadota</taxon>
        <taxon>Alphaproteobacteria</taxon>
        <taxon>Rhodobacterales</taxon>
        <taxon>Paracoccaceae</taxon>
        <taxon>Pseudooceanicola</taxon>
    </lineage>
</organism>
<evidence type="ECO:0000313" key="3">
    <source>
        <dbReference type="Proteomes" id="UP000594118"/>
    </source>
</evidence>
<gene>
    <name evidence="2" type="ORF">F3W81_02955</name>
</gene>